<dbReference type="Proteomes" id="UP000594014">
    <property type="component" value="Chromosome"/>
</dbReference>
<evidence type="ECO:0000313" key="2">
    <source>
        <dbReference type="Proteomes" id="UP000594014"/>
    </source>
</evidence>
<sequence>MSKSGAIKKMRKPSGKMSILFAVIIVAVAAIVAGMFIFEGDDKVSYKILGDTDIPQQIASQVIPEYRGLERALACVVDDKIYVIATRGEKPTSGYEIAIDKMTVSEEDGIKTLSVYTVFRDPQPGTALTQVLTYPIQVAETDLGFLPDQIELKVQYQE</sequence>
<proteinExistence type="predicted"/>
<keyword evidence="1" id="KW-0645">Protease</keyword>
<gene>
    <name evidence="1" type="ORF">FRZ06_08040</name>
</gene>
<protein>
    <submittedName>
        <fullName evidence="1">Protease complex subunit PrcB family protein</fullName>
    </submittedName>
</protein>
<accession>A0ACD1AAF9</accession>
<keyword evidence="2" id="KW-1185">Reference proteome</keyword>
<evidence type="ECO:0000313" key="1">
    <source>
        <dbReference type="EMBL" id="QOX63301.1"/>
    </source>
</evidence>
<reference evidence="1" key="1">
    <citation type="submission" date="2019-08" db="EMBL/GenBank/DDBJ databases">
        <title>Genome sequence of Clostridiales bacterium MT110.</title>
        <authorList>
            <person name="Cao J."/>
        </authorList>
    </citation>
    <scope>NUCLEOTIDE SEQUENCE</scope>
    <source>
        <strain evidence="1">MT110</strain>
    </source>
</reference>
<keyword evidence="1" id="KW-0378">Hydrolase</keyword>
<dbReference type="EMBL" id="CP042469">
    <property type="protein sequence ID" value="QOX63301.1"/>
    <property type="molecule type" value="Genomic_DNA"/>
</dbReference>
<organism evidence="1 2">
    <name type="scientific">Anoxybacterium hadale</name>
    <dbReference type="NCBI Taxonomy" id="3408580"/>
    <lineage>
        <taxon>Bacteria</taxon>
        <taxon>Bacillati</taxon>
        <taxon>Bacillota</taxon>
        <taxon>Clostridia</taxon>
        <taxon>Peptostreptococcales</taxon>
        <taxon>Anaerovoracaceae</taxon>
        <taxon>Anoxybacterium</taxon>
    </lineage>
</organism>
<name>A0ACD1AAF9_9FIRM</name>